<dbReference type="AlphaFoldDB" id="A0A9D2J7N5"/>
<comment type="caution">
    <text evidence="1">The sequence shown here is derived from an EMBL/GenBank/DDBJ whole genome shotgun (WGS) entry which is preliminary data.</text>
</comment>
<dbReference type="EMBL" id="DXBR01000042">
    <property type="protein sequence ID" value="HIZ39142.1"/>
    <property type="molecule type" value="Genomic_DNA"/>
</dbReference>
<organism evidence="1 2">
    <name type="scientific">Candidatus Anaerobutyricum stercoris</name>
    <dbReference type="NCBI Taxonomy" id="2838457"/>
    <lineage>
        <taxon>Bacteria</taxon>
        <taxon>Bacillati</taxon>
        <taxon>Bacillota</taxon>
        <taxon>Clostridia</taxon>
        <taxon>Lachnospirales</taxon>
        <taxon>Lachnospiraceae</taxon>
        <taxon>Anaerobutyricum</taxon>
    </lineage>
</organism>
<evidence type="ECO:0000313" key="1">
    <source>
        <dbReference type="EMBL" id="HIZ39142.1"/>
    </source>
</evidence>
<reference evidence="1" key="2">
    <citation type="submission" date="2021-04" db="EMBL/GenBank/DDBJ databases">
        <authorList>
            <person name="Gilroy R."/>
        </authorList>
    </citation>
    <scope>NUCLEOTIDE SEQUENCE</scope>
    <source>
        <strain evidence="1">CHK179-28034</strain>
    </source>
</reference>
<reference evidence="1" key="1">
    <citation type="journal article" date="2021" name="PeerJ">
        <title>Extensive microbial diversity within the chicken gut microbiome revealed by metagenomics and culture.</title>
        <authorList>
            <person name="Gilroy R."/>
            <person name="Ravi A."/>
            <person name="Getino M."/>
            <person name="Pursley I."/>
            <person name="Horton D.L."/>
            <person name="Alikhan N.F."/>
            <person name="Baker D."/>
            <person name="Gharbi K."/>
            <person name="Hall N."/>
            <person name="Watson M."/>
            <person name="Adriaenssens E.M."/>
            <person name="Foster-Nyarko E."/>
            <person name="Jarju S."/>
            <person name="Secka A."/>
            <person name="Antonio M."/>
            <person name="Oren A."/>
            <person name="Chaudhuri R.R."/>
            <person name="La Ragione R."/>
            <person name="Hildebrand F."/>
            <person name="Pallen M.J."/>
        </authorList>
    </citation>
    <scope>NUCLEOTIDE SEQUENCE</scope>
    <source>
        <strain evidence="1">CHK179-28034</strain>
    </source>
</reference>
<dbReference type="Proteomes" id="UP000824049">
    <property type="component" value="Unassembled WGS sequence"/>
</dbReference>
<dbReference type="InterPro" id="IPR019271">
    <property type="entry name" value="DUF2284_metal-binding"/>
</dbReference>
<sequence length="200" mass="23158">MYAIRTEHFEHTVSVEEYMEKCVDVEEFLRYCKECRNYGNVWSCPPYDFDPEDYWKKYSTFRIVGVKIYLPEELLPGTYTEEEREEIFERILYPKKEELNQELFALEKDYPGSVSLSGGFCRLCIGENGEGGCDGKTGEGGCARKDGAPCRYPEQMRYSIESLGGNVGLTVTRYLHQELQWIEEGKLPEYFMLVGGLLLP</sequence>
<dbReference type="Pfam" id="PF10050">
    <property type="entry name" value="DUF2284"/>
    <property type="match status" value="1"/>
</dbReference>
<evidence type="ECO:0000313" key="2">
    <source>
        <dbReference type="Proteomes" id="UP000824049"/>
    </source>
</evidence>
<proteinExistence type="predicted"/>
<gene>
    <name evidence="1" type="ORF">H9968_04325</name>
</gene>
<name>A0A9D2J7N5_9FIRM</name>
<protein>
    <submittedName>
        <fullName evidence="1">DUF2284 domain-containing protein</fullName>
    </submittedName>
</protein>
<accession>A0A9D2J7N5</accession>